<keyword evidence="2" id="KW-1185">Reference proteome</keyword>
<name>A0AAD1SU00_PELCU</name>
<dbReference type="EMBL" id="OW240919">
    <property type="protein sequence ID" value="CAH2311478.1"/>
    <property type="molecule type" value="Genomic_DNA"/>
</dbReference>
<sequence>EYSQISGYKVNLTKSSAIRMHLSATDEEMVSSTMQLRLPDSIKYLGIWVTKVKGALHKANYHSLIQAIKRDLE</sequence>
<organism evidence="1 2">
    <name type="scientific">Pelobates cultripes</name>
    <name type="common">Western spadefoot toad</name>
    <dbReference type="NCBI Taxonomy" id="61616"/>
    <lineage>
        <taxon>Eukaryota</taxon>
        <taxon>Metazoa</taxon>
        <taxon>Chordata</taxon>
        <taxon>Craniata</taxon>
        <taxon>Vertebrata</taxon>
        <taxon>Euteleostomi</taxon>
        <taxon>Amphibia</taxon>
        <taxon>Batrachia</taxon>
        <taxon>Anura</taxon>
        <taxon>Pelobatoidea</taxon>
        <taxon>Pelobatidae</taxon>
        <taxon>Pelobates</taxon>
    </lineage>
</organism>
<evidence type="ECO:0000313" key="1">
    <source>
        <dbReference type="EMBL" id="CAH2311478.1"/>
    </source>
</evidence>
<dbReference type="Proteomes" id="UP001295444">
    <property type="component" value="Chromosome 08"/>
</dbReference>
<gene>
    <name evidence="1" type="ORF">PECUL_23A032154</name>
</gene>
<evidence type="ECO:0008006" key="3">
    <source>
        <dbReference type="Google" id="ProtNLM"/>
    </source>
</evidence>
<protein>
    <recommendedName>
        <fullName evidence="3">Reverse transcriptase</fullName>
    </recommendedName>
</protein>
<dbReference type="AlphaFoldDB" id="A0AAD1SU00"/>
<feature type="non-terminal residue" evidence="1">
    <location>
        <position position="73"/>
    </location>
</feature>
<proteinExistence type="predicted"/>
<feature type="non-terminal residue" evidence="1">
    <location>
        <position position="1"/>
    </location>
</feature>
<accession>A0AAD1SU00</accession>
<reference evidence="1" key="1">
    <citation type="submission" date="2022-03" db="EMBL/GenBank/DDBJ databases">
        <authorList>
            <person name="Alioto T."/>
            <person name="Alioto T."/>
            <person name="Gomez Garrido J."/>
        </authorList>
    </citation>
    <scope>NUCLEOTIDE SEQUENCE</scope>
</reference>
<evidence type="ECO:0000313" key="2">
    <source>
        <dbReference type="Proteomes" id="UP001295444"/>
    </source>
</evidence>